<evidence type="ECO:0000313" key="9">
    <source>
        <dbReference type="EMBL" id="CAD7404222.1"/>
    </source>
</evidence>
<dbReference type="InterPro" id="IPR043926">
    <property type="entry name" value="ABCG_dom"/>
</dbReference>
<evidence type="ECO:0000259" key="8">
    <source>
        <dbReference type="Pfam" id="PF19055"/>
    </source>
</evidence>
<name>A0A7R9CXQ6_TIMCR</name>
<proteinExistence type="inferred from homology"/>
<evidence type="ECO:0000256" key="1">
    <source>
        <dbReference type="ARBA" id="ARBA00004141"/>
    </source>
</evidence>
<accession>A0A7R9CXQ6</accession>
<dbReference type="Pfam" id="PF00005">
    <property type="entry name" value="ABC_tran"/>
    <property type="match status" value="1"/>
</dbReference>
<dbReference type="GO" id="GO:0005524">
    <property type="term" value="F:ATP binding"/>
    <property type="evidence" value="ECO:0007669"/>
    <property type="project" value="InterPro"/>
</dbReference>
<feature type="domain" description="ABC transporter" evidence="7">
    <location>
        <begin position="32"/>
        <end position="94"/>
    </location>
</feature>
<sequence length="367" mass="41340">MTASYNPSWLSAFNYTKVEGGMARLKLDRRTSDTERSNQVTQLIVSLGLQDKEDTMIGSQGSNKVLSGGEKKRLSFATEMLTDPPLLFCDEPTTGLDSYSAQKLVCMMKLMASKGKTVLCTIHQPSSNIFNMFNQFILVAEGRIAYFGFKETALTFFEGLGYICPPMNNPADFFIRTLSVTPGSEHESRMAINKICNKFAASEAAMEVDMIVRNEQHMGSSFEVIQPLPNGLLTAPGIDNTPFYTRLGPQNMDQKSNSAILEIHTQADLLFSSARKNPGSSTDNSSISENIMFTEQKPLFRSRHVNWEIWKWTPIRKRFPCDKAWGRYLRQGAGLVKVDQWHVSVPITFRNAVYSTDYSQFRLSPHF</sequence>
<dbReference type="GO" id="GO:0016887">
    <property type="term" value="F:ATP hydrolysis activity"/>
    <property type="evidence" value="ECO:0007669"/>
    <property type="project" value="InterPro"/>
</dbReference>
<dbReference type="EMBL" id="OC319091">
    <property type="protein sequence ID" value="CAD7404222.1"/>
    <property type="molecule type" value="Genomic_DNA"/>
</dbReference>
<keyword evidence="6" id="KW-0472">Membrane</keyword>
<dbReference type="PANTHER" id="PTHR48041">
    <property type="entry name" value="ABC TRANSPORTER G FAMILY MEMBER 28"/>
    <property type="match status" value="1"/>
</dbReference>
<dbReference type="InterPro" id="IPR027417">
    <property type="entry name" value="P-loop_NTPase"/>
</dbReference>
<reference evidence="9" key="1">
    <citation type="submission" date="2020-11" db="EMBL/GenBank/DDBJ databases">
        <authorList>
            <person name="Tran Van P."/>
        </authorList>
    </citation>
    <scope>NUCLEOTIDE SEQUENCE</scope>
</reference>
<protein>
    <submittedName>
        <fullName evidence="9">Uncharacterized protein</fullName>
    </submittedName>
</protein>
<dbReference type="InterPro" id="IPR050352">
    <property type="entry name" value="ABCG_transporters"/>
</dbReference>
<dbReference type="GO" id="GO:0030659">
    <property type="term" value="C:cytoplasmic vesicle membrane"/>
    <property type="evidence" value="ECO:0007669"/>
    <property type="project" value="TreeGrafter"/>
</dbReference>
<organism evidence="9">
    <name type="scientific">Timema cristinae</name>
    <name type="common">Walking stick</name>
    <dbReference type="NCBI Taxonomy" id="61476"/>
    <lineage>
        <taxon>Eukaryota</taxon>
        <taxon>Metazoa</taxon>
        <taxon>Ecdysozoa</taxon>
        <taxon>Arthropoda</taxon>
        <taxon>Hexapoda</taxon>
        <taxon>Insecta</taxon>
        <taxon>Pterygota</taxon>
        <taxon>Neoptera</taxon>
        <taxon>Polyneoptera</taxon>
        <taxon>Phasmatodea</taxon>
        <taxon>Timematodea</taxon>
        <taxon>Timematoidea</taxon>
        <taxon>Timematidae</taxon>
        <taxon>Timema</taxon>
    </lineage>
</organism>
<evidence type="ECO:0000256" key="5">
    <source>
        <dbReference type="ARBA" id="ARBA00022989"/>
    </source>
</evidence>
<evidence type="ECO:0000256" key="6">
    <source>
        <dbReference type="ARBA" id="ARBA00023136"/>
    </source>
</evidence>
<feature type="domain" description="ABC transporter family G" evidence="8">
    <location>
        <begin position="123"/>
        <end position="195"/>
    </location>
</feature>
<keyword evidence="4" id="KW-0812">Transmembrane</keyword>
<evidence type="ECO:0000256" key="3">
    <source>
        <dbReference type="ARBA" id="ARBA00022448"/>
    </source>
</evidence>
<dbReference type="PANTHER" id="PTHR48041:SF139">
    <property type="entry name" value="PROTEIN SCARLET"/>
    <property type="match status" value="1"/>
</dbReference>
<dbReference type="GO" id="GO:0140359">
    <property type="term" value="F:ABC-type transporter activity"/>
    <property type="evidence" value="ECO:0007669"/>
    <property type="project" value="InterPro"/>
</dbReference>
<keyword evidence="3" id="KW-0813">Transport</keyword>
<gene>
    <name evidence="9" type="ORF">TCEB3V08_LOCUS7396</name>
</gene>
<comment type="similarity">
    <text evidence="2">Belongs to the ABC transporter superfamily. ABCG family. Eye pigment precursor importer (TC 3.A.1.204) subfamily.</text>
</comment>
<dbReference type="SUPFAM" id="SSF52540">
    <property type="entry name" value="P-loop containing nucleoside triphosphate hydrolases"/>
    <property type="match status" value="1"/>
</dbReference>
<dbReference type="InterPro" id="IPR003439">
    <property type="entry name" value="ABC_transporter-like_ATP-bd"/>
</dbReference>
<keyword evidence="5" id="KW-1133">Transmembrane helix</keyword>
<dbReference type="Gene3D" id="3.40.50.300">
    <property type="entry name" value="P-loop containing nucleotide triphosphate hydrolases"/>
    <property type="match status" value="1"/>
</dbReference>
<evidence type="ECO:0000256" key="4">
    <source>
        <dbReference type="ARBA" id="ARBA00022692"/>
    </source>
</evidence>
<dbReference type="AlphaFoldDB" id="A0A7R9CXQ6"/>
<evidence type="ECO:0000259" key="7">
    <source>
        <dbReference type="Pfam" id="PF00005"/>
    </source>
</evidence>
<dbReference type="Pfam" id="PF19055">
    <property type="entry name" value="ABC2_membrane_7"/>
    <property type="match status" value="1"/>
</dbReference>
<dbReference type="GO" id="GO:0005886">
    <property type="term" value="C:plasma membrane"/>
    <property type="evidence" value="ECO:0007669"/>
    <property type="project" value="TreeGrafter"/>
</dbReference>
<comment type="subcellular location">
    <subcellularLocation>
        <location evidence="1">Membrane</location>
        <topology evidence="1">Multi-pass membrane protein</topology>
    </subcellularLocation>
</comment>
<evidence type="ECO:0000256" key="2">
    <source>
        <dbReference type="ARBA" id="ARBA00005814"/>
    </source>
</evidence>